<sequence length="40" mass="4787">MSEQFTPSPTKLVKFVNEKGQVVEVKAMNRKQRRQLKIRR</sequence>
<dbReference type="AlphaFoldDB" id="A0A6M3KM51"/>
<proteinExistence type="predicted"/>
<dbReference type="EMBL" id="MT142504">
    <property type="protein sequence ID" value="QJA83139.1"/>
    <property type="molecule type" value="Genomic_DNA"/>
</dbReference>
<protein>
    <submittedName>
        <fullName evidence="2">Uncharacterized protein</fullName>
    </submittedName>
</protein>
<reference evidence="2" key="1">
    <citation type="submission" date="2020-03" db="EMBL/GenBank/DDBJ databases">
        <title>The deep terrestrial virosphere.</title>
        <authorList>
            <person name="Holmfeldt K."/>
            <person name="Nilsson E."/>
            <person name="Simone D."/>
            <person name="Lopez-Fernandez M."/>
            <person name="Wu X."/>
            <person name="de Brujin I."/>
            <person name="Lundin D."/>
            <person name="Andersson A."/>
            <person name="Bertilsson S."/>
            <person name="Dopson M."/>
        </authorList>
    </citation>
    <scope>NUCLEOTIDE SEQUENCE</scope>
    <source>
        <strain evidence="2">MM415A00310</strain>
        <strain evidence="1">MM415B00528</strain>
    </source>
</reference>
<evidence type="ECO:0000313" key="1">
    <source>
        <dbReference type="EMBL" id="QJA64212.1"/>
    </source>
</evidence>
<name>A0A6M3KM51_9ZZZZ</name>
<gene>
    <name evidence="2" type="ORF">MM415A00310_0019</name>
    <name evidence="1" type="ORF">MM415B00528_0019</name>
</gene>
<evidence type="ECO:0000313" key="2">
    <source>
        <dbReference type="EMBL" id="QJA83139.1"/>
    </source>
</evidence>
<organism evidence="2">
    <name type="scientific">viral metagenome</name>
    <dbReference type="NCBI Taxonomy" id="1070528"/>
    <lineage>
        <taxon>unclassified sequences</taxon>
        <taxon>metagenomes</taxon>
        <taxon>organismal metagenomes</taxon>
    </lineage>
</organism>
<accession>A0A6M3KM51</accession>
<dbReference type="EMBL" id="MT141515">
    <property type="protein sequence ID" value="QJA64212.1"/>
    <property type="molecule type" value="Genomic_DNA"/>
</dbReference>